<comment type="caution">
    <text evidence="1">The sequence shown here is derived from an EMBL/GenBank/DDBJ whole genome shotgun (WGS) entry which is preliminary data.</text>
</comment>
<reference evidence="1" key="1">
    <citation type="submission" date="2024-09" db="EMBL/GenBank/DDBJ databases">
        <title>Black Yeasts Isolated from many extreme environments.</title>
        <authorList>
            <person name="Coleine C."/>
            <person name="Stajich J.E."/>
            <person name="Selbmann L."/>
        </authorList>
    </citation>
    <scope>NUCLEOTIDE SEQUENCE</scope>
    <source>
        <strain evidence="1">CCFEE 5737</strain>
    </source>
</reference>
<organism evidence="1 2">
    <name type="scientific">Coniosporium uncinatum</name>
    <dbReference type="NCBI Taxonomy" id="93489"/>
    <lineage>
        <taxon>Eukaryota</taxon>
        <taxon>Fungi</taxon>
        <taxon>Dikarya</taxon>
        <taxon>Ascomycota</taxon>
        <taxon>Pezizomycotina</taxon>
        <taxon>Dothideomycetes</taxon>
        <taxon>Dothideomycetes incertae sedis</taxon>
        <taxon>Coniosporium</taxon>
    </lineage>
</organism>
<accession>A0ACC3DPK9</accession>
<dbReference type="EMBL" id="JAWDJW010001886">
    <property type="protein sequence ID" value="KAK3078449.1"/>
    <property type="molecule type" value="Genomic_DNA"/>
</dbReference>
<proteinExistence type="predicted"/>
<name>A0ACC3DPK9_9PEZI</name>
<gene>
    <name evidence="1" type="ORF">LTS18_007481</name>
</gene>
<evidence type="ECO:0000313" key="1">
    <source>
        <dbReference type="EMBL" id="KAK3078449.1"/>
    </source>
</evidence>
<protein>
    <submittedName>
        <fullName evidence="1">Uncharacterized protein</fullName>
    </submittedName>
</protein>
<dbReference type="Proteomes" id="UP001186974">
    <property type="component" value="Unassembled WGS sequence"/>
</dbReference>
<evidence type="ECO:0000313" key="2">
    <source>
        <dbReference type="Proteomes" id="UP001186974"/>
    </source>
</evidence>
<sequence>MALWLCKGLAGSFAFPCSTILLTNSAGSLAGLGTLNGIATSVSAVGRAAGPVVGGNLFTLGVKHGVVGAPFWVLGTLAVVGAVPAFWLVEGEGFGDDDDEGSEQDTEEDDGEGGDGDSKISFDDETAEGAISRFGEGAGVRDGRGREEEEDNDDDDNDDDDEALGPLLSRQTTFSSCRYGSVASDAVATDDEDDDDIESSRRCAPSSGMPSAGISRQTSRSRRQSRTRSHSQAPKVRRKSSVPVGLGTGFRRLSSNLGVSGSGWGTGSNLGG</sequence>
<keyword evidence="2" id="KW-1185">Reference proteome</keyword>